<dbReference type="EMBL" id="LNIX01000018">
    <property type="protein sequence ID" value="OXA45057.1"/>
    <property type="molecule type" value="Genomic_DNA"/>
</dbReference>
<evidence type="ECO:0000313" key="8">
    <source>
        <dbReference type="Proteomes" id="UP000198287"/>
    </source>
</evidence>
<dbReference type="SUPFAM" id="SSF54373">
    <property type="entry name" value="FAD-linked reductases, C-terminal domain"/>
    <property type="match status" value="1"/>
</dbReference>
<dbReference type="GO" id="GO:0016614">
    <property type="term" value="F:oxidoreductase activity, acting on CH-OH group of donors"/>
    <property type="evidence" value="ECO:0007669"/>
    <property type="project" value="InterPro"/>
</dbReference>
<dbReference type="AlphaFoldDB" id="A0A226DK56"/>
<sequence>MAKLSLLVLTSASLMIKQYAEQYRKGDLDMTLTELEPDLSLPRIKTYDFIIVGAGTSGCLLAGRLSQYFRVLLLETGGNPPPTVNTFLWSNQFSTDTLINYHFQSKQKHYSLKTGGMLNISQGKMMGGSGSHNKNYYNRGSPYDYDQFASITQDPSWSYLNVIQHFKRFESFNGILLNENQRGYGYDIFSIIFVGFYGTSGPISVTTSSGPTLEMWLAAGRELGFQAADPNAFQIEAFSPMALSTKNSARSSSYTGFIQGVEKTRRNLRVLRYSQVQKVLINGNKIAYGVTYLRHGIPQIDHASREVIISAGAILSPVMLMQSGIGPAKLLNSANIPIVQDLPGVGQNLLDHADVLLKFEIQNPSAAQALYPILSETALQDELVKFQAPLKTGAFSGENVHQAFIVSSRAKRENEGNWPDYHLYFQLDLPTGLETNTTNINMRVEFGRPKSRGCIILNTEAYAAGELDDEKLVTFDLGTFTDPTDIDVLLEGIRLIFSISKTTAFQALDLSRHSVAFVRYLYNGKKDDPLAVVDPELKVLGVSRLRVVDASVLPTSTNANTNAPTLLVAEKAACQILRDYLDPNSDPNLCPLDNPAYFTPFNN</sequence>
<comment type="similarity">
    <text evidence="2">Belongs to the GMC oxidoreductase family.</text>
</comment>
<evidence type="ECO:0000256" key="4">
    <source>
        <dbReference type="ARBA" id="ARBA00022827"/>
    </source>
</evidence>
<reference evidence="7 8" key="1">
    <citation type="submission" date="2015-12" db="EMBL/GenBank/DDBJ databases">
        <title>The genome of Folsomia candida.</title>
        <authorList>
            <person name="Faddeeva A."/>
            <person name="Derks M.F."/>
            <person name="Anvar Y."/>
            <person name="Smit S."/>
            <person name="Van Straalen N."/>
            <person name="Roelofs D."/>
        </authorList>
    </citation>
    <scope>NUCLEOTIDE SEQUENCE [LARGE SCALE GENOMIC DNA]</scope>
    <source>
        <strain evidence="7 8">VU population</strain>
        <tissue evidence="7">Whole body</tissue>
    </source>
</reference>
<evidence type="ECO:0000256" key="1">
    <source>
        <dbReference type="ARBA" id="ARBA00001974"/>
    </source>
</evidence>
<dbReference type="SUPFAM" id="SSF51905">
    <property type="entry name" value="FAD/NAD(P)-binding domain"/>
    <property type="match status" value="1"/>
</dbReference>
<keyword evidence="4 5" id="KW-0274">FAD</keyword>
<proteinExistence type="inferred from homology"/>
<evidence type="ECO:0000259" key="6">
    <source>
        <dbReference type="PROSITE" id="PS00624"/>
    </source>
</evidence>
<dbReference type="Gene3D" id="3.30.560.10">
    <property type="entry name" value="Glucose Oxidase, domain 3"/>
    <property type="match status" value="1"/>
</dbReference>
<dbReference type="InterPro" id="IPR036188">
    <property type="entry name" value="FAD/NAD-bd_sf"/>
</dbReference>
<comment type="caution">
    <text evidence="7">The sequence shown here is derived from an EMBL/GenBank/DDBJ whole genome shotgun (WGS) entry which is preliminary data.</text>
</comment>
<dbReference type="Pfam" id="PF05199">
    <property type="entry name" value="GMC_oxred_C"/>
    <property type="match status" value="1"/>
</dbReference>
<evidence type="ECO:0000256" key="5">
    <source>
        <dbReference type="PIRSR" id="PIRSR000137-2"/>
    </source>
</evidence>
<name>A0A226DK56_FOLCA</name>
<feature type="binding site" evidence="5">
    <location>
        <position position="276"/>
    </location>
    <ligand>
        <name>FAD</name>
        <dbReference type="ChEBI" id="CHEBI:57692"/>
    </ligand>
</feature>
<dbReference type="InterPro" id="IPR012132">
    <property type="entry name" value="GMC_OxRdtase"/>
</dbReference>
<dbReference type="PROSITE" id="PS00624">
    <property type="entry name" value="GMC_OXRED_2"/>
    <property type="match status" value="1"/>
</dbReference>
<dbReference type="PANTHER" id="PTHR11552:SF147">
    <property type="entry name" value="CHOLINE DEHYDROGENASE, MITOCHONDRIAL"/>
    <property type="match status" value="1"/>
</dbReference>
<protein>
    <submittedName>
        <fullName evidence="7">Oxygen-dependent choline dehydrogenase</fullName>
    </submittedName>
</protein>
<dbReference type="Gene3D" id="3.50.50.60">
    <property type="entry name" value="FAD/NAD(P)-binding domain"/>
    <property type="match status" value="2"/>
</dbReference>
<feature type="binding site" evidence="5">
    <location>
        <begin position="56"/>
        <end position="57"/>
    </location>
    <ligand>
        <name>FAD</name>
        <dbReference type="ChEBI" id="CHEBI:57692"/>
    </ligand>
</feature>
<dbReference type="Pfam" id="PF00732">
    <property type="entry name" value="GMC_oxred_N"/>
    <property type="match status" value="1"/>
</dbReference>
<keyword evidence="8" id="KW-1185">Reference proteome</keyword>
<gene>
    <name evidence="7" type="ORF">Fcan01_20242</name>
</gene>
<evidence type="ECO:0000256" key="2">
    <source>
        <dbReference type="ARBA" id="ARBA00010790"/>
    </source>
</evidence>
<evidence type="ECO:0000256" key="3">
    <source>
        <dbReference type="ARBA" id="ARBA00022630"/>
    </source>
</evidence>
<dbReference type="OrthoDB" id="269227at2759"/>
<dbReference type="InterPro" id="IPR000172">
    <property type="entry name" value="GMC_OxRdtase_N"/>
</dbReference>
<feature type="domain" description="Glucose-methanol-choline oxidoreductase N-terminal" evidence="6">
    <location>
        <begin position="312"/>
        <end position="326"/>
    </location>
</feature>
<evidence type="ECO:0000313" key="7">
    <source>
        <dbReference type="EMBL" id="OXA45057.1"/>
    </source>
</evidence>
<dbReference type="PANTHER" id="PTHR11552">
    <property type="entry name" value="GLUCOSE-METHANOL-CHOLINE GMC OXIDOREDUCTASE"/>
    <property type="match status" value="1"/>
</dbReference>
<dbReference type="PIRSF" id="PIRSF000137">
    <property type="entry name" value="Alcohol_oxidase"/>
    <property type="match status" value="1"/>
</dbReference>
<keyword evidence="3" id="KW-0285">Flavoprotein</keyword>
<dbReference type="STRING" id="158441.A0A226DK56"/>
<organism evidence="7 8">
    <name type="scientific">Folsomia candida</name>
    <name type="common">Springtail</name>
    <dbReference type="NCBI Taxonomy" id="158441"/>
    <lineage>
        <taxon>Eukaryota</taxon>
        <taxon>Metazoa</taxon>
        <taxon>Ecdysozoa</taxon>
        <taxon>Arthropoda</taxon>
        <taxon>Hexapoda</taxon>
        <taxon>Collembola</taxon>
        <taxon>Entomobryomorpha</taxon>
        <taxon>Isotomoidea</taxon>
        <taxon>Isotomidae</taxon>
        <taxon>Proisotominae</taxon>
        <taxon>Folsomia</taxon>
    </lineage>
</organism>
<comment type="cofactor">
    <cofactor evidence="1 5">
        <name>FAD</name>
        <dbReference type="ChEBI" id="CHEBI:57692"/>
    </cofactor>
</comment>
<dbReference type="Proteomes" id="UP000198287">
    <property type="component" value="Unassembled WGS sequence"/>
</dbReference>
<dbReference type="InterPro" id="IPR007867">
    <property type="entry name" value="GMC_OxRtase_C"/>
</dbReference>
<accession>A0A226DK56</accession>
<dbReference type="GO" id="GO:0050660">
    <property type="term" value="F:flavin adenine dinucleotide binding"/>
    <property type="evidence" value="ECO:0007669"/>
    <property type="project" value="InterPro"/>
</dbReference>